<keyword evidence="1" id="KW-1133">Transmembrane helix</keyword>
<dbReference type="Proteomes" id="UP000219439">
    <property type="component" value="Unassembled WGS sequence"/>
</dbReference>
<feature type="transmembrane region" description="Helical" evidence="1">
    <location>
        <begin position="75"/>
        <end position="94"/>
    </location>
</feature>
<sequence>MFPDNLSSSKFARRNFIYVSLLIFLCFGAIIDEFFGLWNAYNLTWNDAVQMIGVIILTLLWQQADATALRIRPSYTSKFLTVIFSPLGMAVYLFQSRTWKSALLTYLVFCGGIFLVFGLFSVALSWLF</sequence>
<protein>
    <submittedName>
        <fullName evidence="2">Uncharacterized protein</fullName>
    </submittedName>
</protein>
<dbReference type="RefSeq" id="WP_097151551.1">
    <property type="nucleotide sequence ID" value="NZ_OBEL01000001.1"/>
</dbReference>
<keyword evidence="1" id="KW-0472">Membrane</keyword>
<feature type="transmembrane region" description="Helical" evidence="1">
    <location>
        <begin position="44"/>
        <end position="63"/>
    </location>
</feature>
<dbReference type="OrthoDB" id="8117323at2"/>
<keyword evidence="3" id="KW-1185">Reference proteome</keyword>
<feature type="transmembrane region" description="Helical" evidence="1">
    <location>
        <begin position="106"/>
        <end position="127"/>
    </location>
</feature>
<proteinExistence type="predicted"/>
<feature type="transmembrane region" description="Helical" evidence="1">
    <location>
        <begin position="16"/>
        <end position="38"/>
    </location>
</feature>
<evidence type="ECO:0000256" key="1">
    <source>
        <dbReference type="SAM" id="Phobius"/>
    </source>
</evidence>
<gene>
    <name evidence="2" type="ORF">SAMN06265368_0201</name>
</gene>
<dbReference type="EMBL" id="OBEL01000001">
    <property type="protein sequence ID" value="SNZ05768.1"/>
    <property type="molecule type" value="Genomic_DNA"/>
</dbReference>
<reference evidence="2 3" key="1">
    <citation type="submission" date="2017-09" db="EMBL/GenBank/DDBJ databases">
        <authorList>
            <person name="Ehlers B."/>
            <person name="Leendertz F.H."/>
        </authorList>
    </citation>
    <scope>NUCLEOTIDE SEQUENCE [LARGE SCALE GENOMIC DNA]</scope>
    <source>
        <strain evidence="2 3">DSM 18289</strain>
    </source>
</reference>
<name>A0A285N8Z6_9HYPH</name>
<accession>A0A285N8Z6</accession>
<evidence type="ECO:0000313" key="2">
    <source>
        <dbReference type="EMBL" id="SNZ05768.1"/>
    </source>
</evidence>
<organism evidence="2 3">
    <name type="scientific">Cohaesibacter gelatinilyticus</name>
    <dbReference type="NCBI Taxonomy" id="372072"/>
    <lineage>
        <taxon>Bacteria</taxon>
        <taxon>Pseudomonadati</taxon>
        <taxon>Pseudomonadota</taxon>
        <taxon>Alphaproteobacteria</taxon>
        <taxon>Hyphomicrobiales</taxon>
        <taxon>Cohaesibacteraceae</taxon>
    </lineage>
</organism>
<dbReference type="AlphaFoldDB" id="A0A285N8Z6"/>
<keyword evidence="1" id="KW-0812">Transmembrane</keyword>
<evidence type="ECO:0000313" key="3">
    <source>
        <dbReference type="Proteomes" id="UP000219439"/>
    </source>
</evidence>